<dbReference type="Proteomes" id="UP000548707">
    <property type="component" value="Unassembled WGS sequence"/>
</dbReference>
<accession>A0AB36CR41</accession>
<dbReference type="AlphaFoldDB" id="A0AB36CR41"/>
<dbReference type="EMBL" id="JAAQXV010000001">
    <property type="protein sequence ID" value="NMZ78431.1"/>
    <property type="molecule type" value="Genomic_DNA"/>
</dbReference>
<proteinExistence type="predicted"/>
<sequence length="51" mass="5580">MNGNCVAILAPNHKALYEALKNQGFFLVADLTKPVRVEVTARGMLIARPAR</sequence>
<organism evidence="1 2">
    <name type="scientific">Pseudomonas mandelii</name>
    <dbReference type="NCBI Taxonomy" id="75612"/>
    <lineage>
        <taxon>Bacteria</taxon>
        <taxon>Pseudomonadati</taxon>
        <taxon>Pseudomonadota</taxon>
        <taxon>Gammaproteobacteria</taxon>
        <taxon>Pseudomonadales</taxon>
        <taxon>Pseudomonadaceae</taxon>
        <taxon>Pseudomonas</taxon>
    </lineage>
</organism>
<gene>
    <name evidence="1" type="ORF">HBO26_03795</name>
</gene>
<dbReference type="RefSeq" id="WP_169856434.1">
    <property type="nucleotide sequence ID" value="NZ_JAAQXV010000001.1"/>
</dbReference>
<evidence type="ECO:0000313" key="1">
    <source>
        <dbReference type="EMBL" id="NMZ78431.1"/>
    </source>
</evidence>
<comment type="caution">
    <text evidence="1">The sequence shown here is derived from an EMBL/GenBank/DDBJ whole genome shotgun (WGS) entry which is preliminary data.</text>
</comment>
<evidence type="ECO:0000313" key="2">
    <source>
        <dbReference type="Proteomes" id="UP000548707"/>
    </source>
</evidence>
<reference evidence="1 2" key="1">
    <citation type="journal article" date="2020" name="Front. Microbiol.">
        <title>Genetic Organization of the aprX-lipA2 Operon Affects the Proteolytic Potential of Pseudomonas Species in Milk.</title>
        <authorList>
            <person name="Maier C."/>
            <person name="Huptas C."/>
            <person name="von Neubeck M."/>
            <person name="Scherer S."/>
            <person name="Wenning M."/>
            <person name="Lucking G."/>
        </authorList>
    </citation>
    <scope>NUCLEOTIDE SEQUENCE [LARGE SCALE GENOMIC DNA]</scope>
    <source>
        <strain evidence="1 2">WS 5114</strain>
    </source>
</reference>
<protein>
    <submittedName>
        <fullName evidence="1">Uncharacterized protein</fullName>
    </submittedName>
</protein>
<name>A0AB36CR41_9PSED</name>